<feature type="compositionally biased region" description="Basic and acidic residues" evidence="1">
    <location>
        <begin position="96"/>
        <end position="117"/>
    </location>
</feature>
<comment type="caution">
    <text evidence="2">The sequence shown here is derived from an EMBL/GenBank/DDBJ whole genome shotgun (WGS) entry which is preliminary data.</text>
</comment>
<accession>A0A2C6KX99</accession>
<sequence>MASPLLCPPQEGSTHPAHLVHISPHGHWRRVPEEDKCNCTGQMAGECLSCLCPKKSSDSLDGTPATPPCEEEERKEENRDIAHDGDGGPSSSASKGTEEKRKEEEDRVLADHQTSHDEPEEEEDETNTPSRRWYICSWTGGGSSSSSAVPASQRGEEALEDKGHVSEEKKKKNTTDEEKKEVSSSSQKIVIQRYGQAPYMTREKAEAEGYKIIWYDPEEDYNPLYYGTSPEDIARSEERRLDPVYRQYSETGWRQHFTSTALLEYAGIGLGAVVGAGAVGVGFLAAAAGIAVGCTVQELCPYYKRLQRNLTHDLRSSGWM</sequence>
<feature type="region of interest" description="Disordered" evidence="1">
    <location>
        <begin position="55"/>
        <end position="186"/>
    </location>
</feature>
<evidence type="ECO:0000256" key="1">
    <source>
        <dbReference type="SAM" id="MobiDB-lite"/>
    </source>
</evidence>
<keyword evidence="3" id="KW-1185">Reference proteome</keyword>
<feature type="compositionally biased region" description="Basic and acidic residues" evidence="1">
    <location>
        <begin position="75"/>
        <end position="86"/>
    </location>
</feature>
<dbReference type="Proteomes" id="UP000221165">
    <property type="component" value="Unassembled WGS sequence"/>
</dbReference>
<name>A0A2C6KX99_9APIC</name>
<keyword evidence="2" id="KW-0812">Transmembrane</keyword>
<proteinExistence type="predicted"/>
<dbReference type="EMBL" id="MIGC01002074">
    <property type="protein sequence ID" value="PHJ21707.1"/>
    <property type="molecule type" value="Genomic_DNA"/>
</dbReference>
<evidence type="ECO:0000313" key="2">
    <source>
        <dbReference type="EMBL" id="PHJ21707.1"/>
    </source>
</evidence>
<dbReference type="GeneID" id="94427847"/>
<dbReference type="VEuPathDB" id="ToxoDB:CSUI_004445"/>
<feature type="compositionally biased region" description="Basic and acidic residues" evidence="1">
    <location>
        <begin position="154"/>
        <end position="182"/>
    </location>
</feature>
<gene>
    <name evidence="2" type="ORF">CSUI_004445</name>
</gene>
<dbReference type="RefSeq" id="XP_067923387.1">
    <property type="nucleotide sequence ID" value="XM_068064636.1"/>
</dbReference>
<reference evidence="2 3" key="1">
    <citation type="journal article" date="2017" name="Int. J. Parasitol.">
        <title>The genome of the protozoan parasite Cystoisospora suis and a reverse vaccinology approach to identify vaccine candidates.</title>
        <authorList>
            <person name="Palmieri N."/>
            <person name="Shrestha A."/>
            <person name="Ruttkowski B."/>
            <person name="Beck T."/>
            <person name="Vogl C."/>
            <person name="Tomley F."/>
            <person name="Blake D.P."/>
            <person name="Joachim A."/>
        </authorList>
    </citation>
    <scope>NUCLEOTIDE SEQUENCE [LARGE SCALE GENOMIC DNA]</scope>
    <source>
        <strain evidence="2 3">Wien I</strain>
    </source>
</reference>
<dbReference type="OrthoDB" id="331339at2759"/>
<dbReference type="AlphaFoldDB" id="A0A2C6KX99"/>
<protein>
    <submittedName>
        <fullName evidence="2">Transmembrane protein</fullName>
    </submittedName>
</protein>
<keyword evidence="2" id="KW-0472">Membrane</keyword>
<organism evidence="2 3">
    <name type="scientific">Cystoisospora suis</name>
    <dbReference type="NCBI Taxonomy" id="483139"/>
    <lineage>
        <taxon>Eukaryota</taxon>
        <taxon>Sar</taxon>
        <taxon>Alveolata</taxon>
        <taxon>Apicomplexa</taxon>
        <taxon>Conoidasida</taxon>
        <taxon>Coccidia</taxon>
        <taxon>Eucoccidiorida</taxon>
        <taxon>Eimeriorina</taxon>
        <taxon>Sarcocystidae</taxon>
        <taxon>Cystoisospora</taxon>
    </lineage>
</organism>
<evidence type="ECO:0000313" key="3">
    <source>
        <dbReference type="Proteomes" id="UP000221165"/>
    </source>
</evidence>